<keyword evidence="4 11" id="KW-1133">Transmembrane helix</keyword>
<feature type="domain" description="Ig-like" evidence="12">
    <location>
        <begin position="51"/>
        <end position="145"/>
    </location>
</feature>
<dbReference type="GeneID" id="120438900"/>
<evidence type="ECO:0000256" key="7">
    <source>
        <dbReference type="ARBA" id="ARBA00023180"/>
    </source>
</evidence>
<keyword evidence="15" id="KW-1185">Reference proteome</keyword>
<dbReference type="Ensembl" id="ENSOABT00000076691.1">
    <property type="protein sequence ID" value="ENSOABP00000067291.1"/>
    <property type="gene ID" value="ENSOABG00000032714.1"/>
</dbReference>
<sequence>MFFSSESHFMQQSCIIHQMETRDCIVVISLLVHFCQSRLVGPNKPIIATGGEDITLPCHLVPGENVAEMTFEWTRPDLEPRFVFVWRTRQDLVAMKNPSYKDRSSLFTDELKHGNISLKLSKVKPADEGRYRCFIPAKDEEAFIDLVVVSGAVSSPVISLEGIDRDKTGVVLQCESAGWYPEPELLWLDGEGNLLSAGPTETLRGPDDLYTVSSRVTVEKRHSNNITCRVQQRNTNQSRETHIHVSDELFQLTSSSTAPIIIGVVVSLAVIILILIGVFFLWRRNKKKKKNPFKGDQTETDQEQQTLMTQNIKPVSDMTESDKITKHEEKPETNKKLKEDEKQDFQQEKQTDVKVVNPKSPHEHESPRRTNTGTIETLTQTRAKDSPGGGHSAGTEQKPQESVAMSSQAQPADGCTRADRPLSPETQDPRAPHTPTGAYQSQGGQAQPTSCQEQKQEADKKMKEDEKQDFQQEVKQPSIKERMKQFEENQQSPPDIDTPRKTTTGKIKTPTQMRAKDSPGGGHPPDTEQKPHRSVAMSSQAQLAVSCTRADRRLSPETQDPRAHHIPTGARQSQGVQARPSSRQEHLEKNQHAAEEKLKEEHHHLQKKHAEISNMKKEPETSKHKTHPNSKNKSFQEQNKSSSANHSSVRGDIILDKVDKLGQYICLKNTSSENKLMGDWEVKLQVNETQPVTYRVEKNFTLKAGERLTLHRVGARSPYPDDAEMGWMGMTDWEIGDDLKISLISNTGEEHRLK</sequence>
<dbReference type="FunFam" id="2.60.40.10:FF:000088">
    <property type="entry name" value="Butyrophilin subfamily 1 member A1"/>
    <property type="match status" value="1"/>
</dbReference>
<gene>
    <name evidence="14" type="primary">LOC120438900</name>
</gene>
<feature type="compositionally biased region" description="Polar residues" evidence="10">
    <location>
        <begin position="501"/>
        <end position="512"/>
    </location>
</feature>
<dbReference type="GO" id="GO:0050863">
    <property type="term" value="P:regulation of T cell activation"/>
    <property type="evidence" value="ECO:0007669"/>
    <property type="project" value="UniProtKB-ARBA"/>
</dbReference>
<evidence type="ECO:0000256" key="10">
    <source>
        <dbReference type="SAM" id="MobiDB-lite"/>
    </source>
</evidence>
<evidence type="ECO:0000256" key="11">
    <source>
        <dbReference type="SAM" id="Phobius"/>
    </source>
</evidence>
<keyword evidence="5 11" id="KW-0472">Membrane</keyword>
<keyword evidence="6" id="KW-1015">Disulfide bond</keyword>
<feature type="compositionally biased region" description="Basic and acidic residues" evidence="10">
    <location>
        <begin position="416"/>
        <end position="431"/>
    </location>
</feature>
<evidence type="ECO:0000256" key="8">
    <source>
        <dbReference type="ARBA" id="ARBA00023319"/>
    </source>
</evidence>
<comment type="similarity">
    <text evidence="9">Belongs to the SKINT family.</text>
</comment>
<dbReference type="FunFam" id="2.60.40.10:FF:000142">
    <property type="entry name" value="V-set domain-containing T-cell activation inhibitor 1"/>
    <property type="match status" value="1"/>
</dbReference>
<feature type="compositionally biased region" description="Basic and acidic residues" evidence="10">
    <location>
        <begin position="454"/>
        <end position="487"/>
    </location>
</feature>
<dbReference type="InterPro" id="IPR013106">
    <property type="entry name" value="Ig_V-set"/>
</dbReference>
<dbReference type="InterPro" id="IPR036415">
    <property type="entry name" value="Lamin_tail_dom_sf"/>
</dbReference>
<dbReference type="PROSITE" id="PS50835">
    <property type="entry name" value="IG_LIKE"/>
    <property type="match status" value="2"/>
</dbReference>
<dbReference type="InterPro" id="IPR013783">
    <property type="entry name" value="Ig-like_fold"/>
</dbReference>
<evidence type="ECO:0008006" key="16">
    <source>
        <dbReference type="Google" id="ProtNLM"/>
    </source>
</evidence>
<evidence type="ECO:0000256" key="4">
    <source>
        <dbReference type="ARBA" id="ARBA00022989"/>
    </source>
</evidence>
<dbReference type="Pfam" id="PF07686">
    <property type="entry name" value="V-set"/>
    <property type="match status" value="1"/>
</dbReference>
<dbReference type="Pfam" id="PF22705">
    <property type="entry name" value="C2-set_3"/>
    <property type="match status" value="1"/>
</dbReference>
<dbReference type="Proteomes" id="UP000472276">
    <property type="component" value="Unassembled WGS sequence"/>
</dbReference>
<feature type="compositionally biased region" description="Polar residues" evidence="10">
    <location>
        <begin position="369"/>
        <end position="381"/>
    </location>
</feature>
<evidence type="ECO:0000259" key="12">
    <source>
        <dbReference type="PROSITE" id="PS50835"/>
    </source>
</evidence>
<evidence type="ECO:0000259" key="13">
    <source>
        <dbReference type="PROSITE" id="PS51841"/>
    </source>
</evidence>
<keyword evidence="7" id="KW-0325">Glycoprotein</keyword>
<reference evidence="15" key="1">
    <citation type="submission" date="2020-03" db="EMBL/GenBank/DDBJ databases">
        <title>Evolution of repeat sequences and sex chromosomes of tilapia species revealed by chromosome-level genomes.</title>
        <authorList>
            <person name="Xu L."/>
            <person name="Tao W."/>
            <person name="Wang D."/>
            <person name="Zhou Q."/>
        </authorList>
    </citation>
    <scope>NUCLEOTIDE SEQUENCE [LARGE SCALE GENOMIC DNA]</scope>
    <source>
        <strain evidence="15">Israel</strain>
    </source>
</reference>
<evidence type="ECO:0000256" key="2">
    <source>
        <dbReference type="ARBA" id="ARBA00022692"/>
    </source>
</evidence>
<dbReference type="GO" id="GO:1903037">
    <property type="term" value="P:regulation of leukocyte cell-cell adhesion"/>
    <property type="evidence" value="ECO:0007669"/>
    <property type="project" value="UniProtKB-ARBA"/>
</dbReference>
<dbReference type="PANTHER" id="PTHR24100:SF151">
    <property type="entry name" value="ICOS LIGAND"/>
    <property type="match status" value="1"/>
</dbReference>
<dbReference type="GO" id="GO:0005102">
    <property type="term" value="F:signaling receptor binding"/>
    <property type="evidence" value="ECO:0007669"/>
    <property type="project" value="TreeGrafter"/>
</dbReference>
<feature type="domain" description="Ig-like" evidence="12">
    <location>
        <begin position="156"/>
        <end position="244"/>
    </location>
</feature>
<evidence type="ECO:0000313" key="14">
    <source>
        <dbReference type="Ensembl" id="ENSOABP00000067291.1"/>
    </source>
</evidence>
<dbReference type="InterPro" id="IPR053896">
    <property type="entry name" value="BTN3A2-like_Ig-C"/>
</dbReference>
<dbReference type="KEGG" id="oau:120438900"/>
<dbReference type="SMART" id="SM00409">
    <property type="entry name" value="IG"/>
    <property type="match status" value="1"/>
</dbReference>
<dbReference type="GO" id="GO:0042110">
    <property type="term" value="P:T cell activation"/>
    <property type="evidence" value="ECO:0007669"/>
    <property type="project" value="UniProtKB-ARBA"/>
</dbReference>
<feature type="compositionally biased region" description="Polar residues" evidence="10">
    <location>
        <begin position="631"/>
        <end position="648"/>
    </location>
</feature>
<evidence type="ECO:0000256" key="5">
    <source>
        <dbReference type="ARBA" id="ARBA00023136"/>
    </source>
</evidence>
<feature type="compositionally biased region" description="Polar residues" evidence="10">
    <location>
        <begin position="570"/>
        <end position="581"/>
    </location>
</feature>
<dbReference type="InterPro" id="IPR001322">
    <property type="entry name" value="Lamin_tail_dom"/>
</dbReference>
<evidence type="ECO:0000313" key="15">
    <source>
        <dbReference type="Proteomes" id="UP000472276"/>
    </source>
</evidence>
<reference evidence="14" key="2">
    <citation type="submission" date="2025-08" db="UniProtKB">
        <authorList>
            <consortium name="Ensembl"/>
        </authorList>
    </citation>
    <scope>IDENTIFICATION</scope>
</reference>
<dbReference type="Gene3D" id="2.60.40.1260">
    <property type="entry name" value="Lamin Tail domain"/>
    <property type="match status" value="1"/>
</dbReference>
<feature type="domain" description="LTD" evidence="13">
    <location>
        <begin position="641"/>
        <end position="754"/>
    </location>
</feature>
<evidence type="ECO:0000256" key="6">
    <source>
        <dbReference type="ARBA" id="ARBA00023157"/>
    </source>
</evidence>
<dbReference type="RefSeq" id="XP_039465404.1">
    <property type="nucleotide sequence ID" value="XM_039609470.1"/>
</dbReference>
<dbReference type="Gene3D" id="2.60.40.10">
    <property type="entry name" value="Immunoglobulins"/>
    <property type="match status" value="2"/>
</dbReference>
<feature type="compositionally biased region" description="Basic and acidic residues" evidence="10">
    <location>
        <begin position="582"/>
        <end position="623"/>
    </location>
</feature>
<feature type="compositionally biased region" description="Polar residues" evidence="10">
    <location>
        <begin position="437"/>
        <end position="453"/>
    </location>
</feature>
<dbReference type="GO" id="GO:0009897">
    <property type="term" value="C:external side of plasma membrane"/>
    <property type="evidence" value="ECO:0007669"/>
    <property type="project" value="TreeGrafter"/>
</dbReference>
<comment type="subcellular location">
    <subcellularLocation>
        <location evidence="1">Membrane</location>
    </subcellularLocation>
</comment>
<evidence type="ECO:0000256" key="9">
    <source>
        <dbReference type="ARBA" id="ARBA00038221"/>
    </source>
</evidence>
<feature type="compositionally biased region" description="Polar residues" evidence="10">
    <location>
        <begin position="536"/>
        <end position="545"/>
    </location>
</feature>
<feature type="transmembrane region" description="Helical" evidence="11">
    <location>
        <begin position="260"/>
        <end position="282"/>
    </location>
</feature>
<dbReference type="InterPro" id="IPR050504">
    <property type="entry name" value="IgSF_BTN/MOG"/>
</dbReference>
<dbReference type="SMART" id="SM00406">
    <property type="entry name" value="IGv"/>
    <property type="match status" value="1"/>
</dbReference>
<evidence type="ECO:0000256" key="3">
    <source>
        <dbReference type="ARBA" id="ARBA00022729"/>
    </source>
</evidence>
<protein>
    <recommendedName>
        <fullName evidence="16">Ig-like domain-containing protein</fullName>
    </recommendedName>
</protein>
<dbReference type="InterPro" id="IPR036179">
    <property type="entry name" value="Ig-like_dom_sf"/>
</dbReference>
<evidence type="ECO:0000256" key="1">
    <source>
        <dbReference type="ARBA" id="ARBA00004370"/>
    </source>
</evidence>
<dbReference type="SUPFAM" id="SSF74853">
    <property type="entry name" value="Lamin A/C globular tail domain"/>
    <property type="match status" value="1"/>
</dbReference>
<dbReference type="InterPro" id="IPR003599">
    <property type="entry name" value="Ig_sub"/>
</dbReference>
<keyword evidence="8" id="KW-0393">Immunoglobulin domain</keyword>
<dbReference type="InterPro" id="IPR007110">
    <property type="entry name" value="Ig-like_dom"/>
</dbReference>
<feature type="region of interest" description="Disordered" evidence="10">
    <location>
        <begin position="290"/>
        <end position="648"/>
    </location>
</feature>
<dbReference type="AlphaFoldDB" id="A0AAZ1XGG8"/>
<reference evidence="14" key="3">
    <citation type="submission" date="2025-09" db="UniProtKB">
        <authorList>
            <consortium name="Ensembl"/>
        </authorList>
    </citation>
    <scope>IDENTIFICATION</scope>
</reference>
<dbReference type="PANTHER" id="PTHR24100">
    <property type="entry name" value="BUTYROPHILIN"/>
    <property type="match status" value="1"/>
</dbReference>
<feature type="compositionally biased region" description="Basic and acidic residues" evidence="10">
    <location>
        <begin position="549"/>
        <end position="563"/>
    </location>
</feature>
<proteinExistence type="inferred from homology"/>
<name>A0AAZ1XGG8_OREAU</name>
<keyword evidence="3" id="KW-0732">Signal</keyword>
<keyword evidence="2 11" id="KW-0812">Transmembrane</keyword>
<organism evidence="14 15">
    <name type="scientific">Oreochromis aureus</name>
    <name type="common">Israeli tilapia</name>
    <name type="synonym">Chromis aureus</name>
    <dbReference type="NCBI Taxonomy" id="47969"/>
    <lineage>
        <taxon>Eukaryota</taxon>
        <taxon>Metazoa</taxon>
        <taxon>Chordata</taxon>
        <taxon>Craniata</taxon>
        <taxon>Vertebrata</taxon>
        <taxon>Euteleostomi</taxon>
        <taxon>Actinopterygii</taxon>
        <taxon>Neopterygii</taxon>
        <taxon>Teleostei</taxon>
        <taxon>Neoteleostei</taxon>
        <taxon>Acanthomorphata</taxon>
        <taxon>Ovalentaria</taxon>
        <taxon>Cichlomorphae</taxon>
        <taxon>Cichliformes</taxon>
        <taxon>Cichlidae</taxon>
        <taxon>African cichlids</taxon>
        <taxon>Pseudocrenilabrinae</taxon>
        <taxon>Oreochromini</taxon>
        <taxon>Oreochromis</taxon>
    </lineage>
</organism>
<dbReference type="PROSITE" id="PS51841">
    <property type="entry name" value="LTD"/>
    <property type="match status" value="1"/>
</dbReference>
<feature type="compositionally biased region" description="Basic and acidic residues" evidence="10">
    <location>
        <begin position="320"/>
        <end position="352"/>
    </location>
</feature>
<dbReference type="GO" id="GO:0050852">
    <property type="term" value="P:T cell receptor signaling pathway"/>
    <property type="evidence" value="ECO:0007669"/>
    <property type="project" value="TreeGrafter"/>
</dbReference>
<accession>A0AAZ1XGG8</accession>
<dbReference type="GO" id="GO:0001817">
    <property type="term" value="P:regulation of cytokine production"/>
    <property type="evidence" value="ECO:0007669"/>
    <property type="project" value="TreeGrafter"/>
</dbReference>
<dbReference type="SUPFAM" id="SSF48726">
    <property type="entry name" value="Immunoglobulin"/>
    <property type="match status" value="2"/>
</dbReference>